<dbReference type="InterPro" id="IPR036695">
    <property type="entry name" value="Arg-tRNA-synth_N_sf"/>
</dbReference>
<dbReference type="FunFam" id="3.40.50.620:FF:000062">
    <property type="entry name" value="Arginine--tRNA ligase"/>
    <property type="match status" value="1"/>
</dbReference>
<dbReference type="GO" id="GO:0006420">
    <property type="term" value="P:arginyl-tRNA aminoacylation"/>
    <property type="evidence" value="ECO:0007669"/>
    <property type="project" value="UniProtKB-UniRule"/>
</dbReference>
<dbReference type="SUPFAM" id="SSF52374">
    <property type="entry name" value="Nucleotidylyl transferase"/>
    <property type="match status" value="1"/>
</dbReference>
<dbReference type="AlphaFoldDB" id="A0A9C9ENU1"/>
<dbReference type="InterPro" id="IPR014729">
    <property type="entry name" value="Rossmann-like_a/b/a_fold"/>
</dbReference>
<dbReference type="Gene3D" id="3.30.1360.70">
    <property type="entry name" value="Arginyl tRNA synthetase N-terminal domain"/>
    <property type="match status" value="1"/>
</dbReference>
<dbReference type="PRINTS" id="PR01038">
    <property type="entry name" value="TRNASYNTHARG"/>
</dbReference>
<evidence type="ECO:0000256" key="5">
    <source>
        <dbReference type="ARBA" id="ARBA00022598"/>
    </source>
</evidence>
<dbReference type="Pfam" id="PF00750">
    <property type="entry name" value="tRNA-synt_1d"/>
    <property type="match status" value="1"/>
</dbReference>
<dbReference type="Proteomes" id="UP000885826">
    <property type="component" value="Unassembled WGS sequence"/>
</dbReference>
<evidence type="ECO:0000256" key="11">
    <source>
        <dbReference type="HAMAP-Rule" id="MF_00123"/>
    </source>
</evidence>
<evidence type="ECO:0000313" key="16">
    <source>
        <dbReference type="Proteomes" id="UP000885826"/>
    </source>
</evidence>
<dbReference type="Gene3D" id="3.40.50.620">
    <property type="entry name" value="HUPs"/>
    <property type="match status" value="1"/>
</dbReference>
<dbReference type="NCBIfam" id="TIGR00456">
    <property type="entry name" value="argS"/>
    <property type="match status" value="1"/>
</dbReference>
<accession>A0A9C9ENU1</accession>
<keyword evidence="5 11" id="KW-0436">Ligase</keyword>
<dbReference type="Pfam" id="PF03485">
    <property type="entry name" value="Arg_tRNA_synt_N"/>
    <property type="match status" value="1"/>
</dbReference>
<dbReference type="GO" id="GO:0004814">
    <property type="term" value="F:arginine-tRNA ligase activity"/>
    <property type="evidence" value="ECO:0007669"/>
    <property type="project" value="UniProtKB-UniRule"/>
</dbReference>
<protein>
    <recommendedName>
        <fullName evidence="11">Arginine--tRNA ligase</fullName>
        <ecNumber evidence="11">6.1.1.19</ecNumber>
    </recommendedName>
    <alternativeName>
        <fullName evidence="11">Arginyl-tRNA synthetase</fullName>
        <shortName evidence="11">ArgRS</shortName>
    </alternativeName>
</protein>
<dbReference type="SUPFAM" id="SSF55190">
    <property type="entry name" value="Arginyl-tRNA synthetase (ArgRS), N-terminal 'additional' domain"/>
    <property type="match status" value="1"/>
</dbReference>
<dbReference type="InterPro" id="IPR001278">
    <property type="entry name" value="Arg-tRNA-ligase"/>
</dbReference>
<evidence type="ECO:0000256" key="1">
    <source>
        <dbReference type="ARBA" id="ARBA00004496"/>
    </source>
</evidence>
<comment type="similarity">
    <text evidence="2 11 12">Belongs to the class-I aminoacyl-tRNA synthetase family.</text>
</comment>
<feature type="short sequence motif" description="'HIGH' region" evidence="11">
    <location>
        <begin position="118"/>
        <end position="128"/>
    </location>
</feature>
<evidence type="ECO:0000256" key="7">
    <source>
        <dbReference type="ARBA" id="ARBA00022840"/>
    </source>
</evidence>
<evidence type="ECO:0000313" key="15">
    <source>
        <dbReference type="EMBL" id="HEC79141.1"/>
    </source>
</evidence>
<organism evidence="15 16">
    <name type="scientific">candidate division WOR-3 bacterium</name>
    <dbReference type="NCBI Taxonomy" id="2052148"/>
    <lineage>
        <taxon>Bacteria</taxon>
        <taxon>Bacteria division WOR-3</taxon>
    </lineage>
</organism>
<dbReference type="EMBL" id="DRIG01000090">
    <property type="protein sequence ID" value="HEC79141.1"/>
    <property type="molecule type" value="Genomic_DNA"/>
</dbReference>
<evidence type="ECO:0000256" key="3">
    <source>
        <dbReference type="ARBA" id="ARBA00011245"/>
    </source>
</evidence>
<dbReference type="InterPro" id="IPR035684">
    <property type="entry name" value="ArgRS_core"/>
</dbReference>
<sequence length="532" mass="61376">MPLRWISKMIKQELKELLKQLFPEETIIIDYVPKQKQGDYSTNLAFKIAARQKKNPYTVAREIAARIKAPLIKDVTVHKPGFINFEIEEKYLLKKLFGEEPKKAVRQKEKILVEYVSVNPTGPINIVNARAAAVGDSLVKVLNATGYEATAEYYINDGGRQTELLAESVRQRIIELNGGTPKIPENGYHGEYLINVAKEIKEKGIEDIKAIKKYSVDFFINKQKRTLENFGVVFDVWTRESEIYKKGYVEKVLTTLQNKEFTYKKDGALFFKASLFGDNDDRVIVTSDGRYTYLLPDIAYHVDKIKRGYDRLIDIWGPDHHGYIPGLVGGIKAVGYSKKIIEVLIVQEVKLKRDGKVVTMSKRAGTFTTLDDLLEEVPKDVVRFFMLMRSNSQHLEFDIDLALKESDENPVYYVQYAHARIKSILRKAKEKNFRPNDRFAYDHIKEDEEITLVKTILKFPEVLEDAARTREPYMITYYLIELARTFHYFYQKLRVLSDDSELTQARLALINKVAETIKQGLDILGVSCPERM</sequence>
<dbReference type="Pfam" id="PF05746">
    <property type="entry name" value="DALR_1"/>
    <property type="match status" value="1"/>
</dbReference>
<dbReference type="SMART" id="SM00836">
    <property type="entry name" value="DALR_1"/>
    <property type="match status" value="1"/>
</dbReference>
<dbReference type="GO" id="GO:0005737">
    <property type="term" value="C:cytoplasm"/>
    <property type="evidence" value="ECO:0007669"/>
    <property type="project" value="UniProtKB-SubCell"/>
</dbReference>
<keyword evidence="6 11" id="KW-0547">Nucleotide-binding</keyword>
<gene>
    <name evidence="11" type="primary">argS</name>
    <name evidence="15" type="ORF">ENI34_08390</name>
</gene>
<dbReference type="Gene3D" id="1.10.730.10">
    <property type="entry name" value="Isoleucyl-tRNA Synthetase, Domain 1"/>
    <property type="match status" value="1"/>
</dbReference>
<evidence type="ECO:0000259" key="14">
    <source>
        <dbReference type="SMART" id="SM01016"/>
    </source>
</evidence>
<dbReference type="EC" id="6.1.1.19" evidence="11"/>
<evidence type="ECO:0000259" key="13">
    <source>
        <dbReference type="SMART" id="SM00836"/>
    </source>
</evidence>
<dbReference type="CDD" id="cd07956">
    <property type="entry name" value="Anticodon_Ia_Arg"/>
    <property type="match status" value="1"/>
</dbReference>
<evidence type="ECO:0000256" key="10">
    <source>
        <dbReference type="ARBA" id="ARBA00049339"/>
    </source>
</evidence>
<evidence type="ECO:0000256" key="2">
    <source>
        <dbReference type="ARBA" id="ARBA00005594"/>
    </source>
</evidence>
<comment type="subcellular location">
    <subcellularLocation>
        <location evidence="1 11">Cytoplasm</location>
    </subcellularLocation>
</comment>
<dbReference type="HAMAP" id="MF_00123">
    <property type="entry name" value="Arg_tRNA_synth"/>
    <property type="match status" value="1"/>
</dbReference>
<evidence type="ECO:0000256" key="4">
    <source>
        <dbReference type="ARBA" id="ARBA00022490"/>
    </source>
</evidence>
<dbReference type="PANTHER" id="PTHR11956:SF5">
    <property type="entry name" value="ARGININE--TRNA LIGASE, CYTOPLASMIC"/>
    <property type="match status" value="1"/>
</dbReference>
<feature type="domain" description="Arginyl tRNA synthetase N-terminal" evidence="14">
    <location>
        <begin position="8"/>
        <end position="87"/>
    </location>
</feature>
<dbReference type="SUPFAM" id="SSF47323">
    <property type="entry name" value="Anticodon-binding domain of a subclass of class I aminoacyl-tRNA synthetases"/>
    <property type="match status" value="1"/>
</dbReference>
<comment type="catalytic activity">
    <reaction evidence="10 11">
        <text>tRNA(Arg) + L-arginine + ATP = L-arginyl-tRNA(Arg) + AMP + diphosphate</text>
        <dbReference type="Rhea" id="RHEA:20301"/>
        <dbReference type="Rhea" id="RHEA-COMP:9658"/>
        <dbReference type="Rhea" id="RHEA-COMP:9673"/>
        <dbReference type="ChEBI" id="CHEBI:30616"/>
        <dbReference type="ChEBI" id="CHEBI:32682"/>
        <dbReference type="ChEBI" id="CHEBI:33019"/>
        <dbReference type="ChEBI" id="CHEBI:78442"/>
        <dbReference type="ChEBI" id="CHEBI:78513"/>
        <dbReference type="ChEBI" id="CHEBI:456215"/>
        <dbReference type="EC" id="6.1.1.19"/>
    </reaction>
</comment>
<comment type="subunit">
    <text evidence="3 11">Monomer.</text>
</comment>
<dbReference type="CDD" id="cd00671">
    <property type="entry name" value="ArgRS_core"/>
    <property type="match status" value="1"/>
</dbReference>
<comment type="caution">
    <text evidence="15">The sequence shown here is derived from an EMBL/GenBank/DDBJ whole genome shotgun (WGS) entry which is preliminary data.</text>
</comment>
<evidence type="ECO:0000256" key="9">
    <source>
        <dbReference type="ARBA" id="ARBA00023146"/>
    </source>
</evidence>
<dbReference type="GO" id="GO:0005524">
    <property type="term" value="F:ATP binding"/>
    <property type="evidence" value="ECO:0007669"/>
    <property type="project" value="UniProtKB-UniRule"/>
</dbReference>
<dbReference type="InterPro" id="IPR005148">
    <property type="entry name" value="Arg-tRNA-synth_N"/>
</dbReference>
<keyword evidence="4 11" id="KW-0963">Cytoplasm</keyword>
<evidence type="ECO:0000256" key="8">
    <source>
        <dbReference type="ARBA" id="ARBA00022917"/>
    </source>
</evidence>
<keyword evidence="7 11" id="KW-0067">ATP-binding</keyword>
<dbReference type="InterPro" id="IPR009080">
    <property type="entry name" value="tRNAsynth_Ia_anticodon-bd"/>
</dbReference>
<dbReference type="PANTHER" id="PTHR11956">
    <property type="entry name" value="ARGINYL-TRNA SYNTHETASE"/>
    <property type="match status" value="1"/>
</dbReference>
<name>A0A9C9ENU1_UNCW3</name>
<evidence type="ECO:0000256" key="12">
    <source>
        <dbReference type="RuleBase" id="RU363038"/>
    </source>
</evidence>
<feature type="domain" description="DALR anticodon binding" evidence="13">
    <location>
        <begin position="414"/>
        <end position="532"/>
    </location>
</feature>
<proteinExistence type="inferred from homology"/>
<keyword evidence="8 11" id="KW-0648">Protein biosynthesis</keyword>
<evidence type="ECO:0000256" key="6">
    <source>
        <dbReference type="ARBA" id="ARBA00022741"/>
    </source>
</evidence>
<reference evidence="15" key="1">
    <citation type="journal article" date="2020" name="mSystems">
        <title>Genome- and Community-Level Interaction Insights into Carbon Utilization and Element Cycling Functions of Hydrothermarchaeota in Hydrothermal Sediment.</title>
        <authorList>
            <person name="Zhou Z."/>
            <person name="Liu Y."/>
            <person name="Xu W."/>
            <person name="Pan J."/>
            <person name="Luo Z.H."/>
            <person name="Li M."/>
        </authorList>
    </citation>
    <scope>NUCLEOTIDE SEQUENCE</scope>
    <source>
        <strain evidence="15">HyVt-388</strain>
    </source>
</reference>
<dbReference type="InterPro" id="IPR008909">
    <property type="entry name" value="DALR_anticod-bd"/>
</dbReference>
<dbReference type="SMART" id="SM01016">
    <property type="entry name" value="Arg_tRNA_synt_N"/>
    <property type="match status" value="1"/>
</dbReference>
<dbReference type="FunFam" id="1.10.730.10:FF:000008">
    <property type="entry name" value="Arginine--tRNA ligase"/>
    <property type="match status" value="1"/>
</dbReference>
<keyword evidence="9 11" id="KW-0030">Aminoacyl-tRNA synthetase</keyword>